<evidence type="ECO:0000313" key="1">
    <source>
        <dbReference type="EMBL" id="MTT76864.1"/>
    </source>
</evidence>
<dbReference type="Gene3D" id="1.10.10.60">
    <property type="entry name" value="Homeodomain-like"/>
    <property type="match status" value="1"/>
</dbReference>
<keyword evidence="3" id="KW-1185">Reference proteome</keyword>
<dbReference type="Proteomes" id="UP000443070">
    <property type="component" value="Unassembled WGS sequence"/>
</dbReference>
<dbReference type="Pfam" id="PF13384">
    <property type="entry name" value="HTH_23"/>
    <property type="match status" value="1"/>
</dbReference>
<dbReference type="AlphaFoldDB" id="A0A7X3BWM5"/>
<dbReference type="EMBL" id="WNBW01000015">
    <property type="protein sequence ID" value="MTU05005.1"/>
    <property type="molecule type" value="Genomic_DNA"/>
</dbReference>
<organism evidence="1 4">
    <name type="scientific">Phascolarctobacterium faecium</name>
    <dbReference type="NCBI Taxonomy" id="33025"/>
    <lineage>
        <taxon>Bacteria</taxon>
        <taxon>Bacillati</taxon>
        <taxon>Bacillota</taxon>
        <taxon>Negativicutes</taxon>
        <taxon>Acidaminococcales</taxon>
        <taxon>Acidaminococcaceae</taxon>
        <taxon>Phascolarctobacterium</taxon>
    </lineage>
</organism>
<dbReference type="Proteomes" id="UP000484547">
    <property type="component" value="Unassembled WGS sequence"/>
</dbReference>
<sequence length="164" mass="18806">MAGGRPSEFNKKWNNEDGLLRIAGWARNGLTNEQIADNMGIGLSTLYEWQKRYTEFADALKNSKEVVDLHVENALHKRAIGYTYVECTELLDRETGKLVLVKRVTKHMPGDTTAQIFWLKNRKPDDWRDVKRTDTDDERLLEKVDALLSGIPQKLTGDNNETDD</sequence>
<evidence type="ECO:0000313" key="3">
    <source>
        <dbReference type="Proteomes" id="UP000443070"/>
    </source>
</evidence>
<gene>
    <name evidence="1" type="ORF">GMD11_11440</name>
    <name evidence="2" type="ORF">GMD18_11495</name>
</gene>
<proteinExistence type="predicted"/>
<dbReference type="SUPFAM" id="SSF46689">
    <property type="entry name" value="Homeodomain-like"/>
    <property type="match status" value="1"/>
</dbReference>
<evidence type="ECO:0000313" key="4">
    <source>
        <dbReference type="Proteomes" id="UP000484547"/>
    </source>
</evidence>
<evidence type="ECO:0000313" key="2">
    <source>
        <dbReference type="EMBL" id="MTU05005.1"/>
    </source>
</evidence>
<accession>A0A7X3BWM5</accession>
<dbReference type="RefSeq" id="WP_149877464.1">
    <property type="nucleotide sequence ID" value="NZ_WNBG01000015.1"/>
</dbReference>
<dbReference type="OrthoDB" id="5868871at2"/>
<comment type="caution">
    <text evidence="1">The sequence shown here is derived from an EMBL/GenBank/DDBJ whole genome shotgun (WGS) entry which is preliminary data.</text>
</comment>
<dbReference type="InterPro" id="IPR009057">
    <property type="entry name" value="Homeodomain-like_sf"/>
</dbReference>
<name>A0A7X3BWM5_9FIRM</name>
<protein>
    <submittedName>
        <fullName evidence="1">Helix-turn-helix domain-containing protein</fullName>
    </submittedName>
</protein>
<reference evidence="3 4" key="1">
    <citation type="journal article" date="2019" name="Nat. Med.">
        <title>A library of human gut bacterial isolates paired with longitudinal multiomics data enables mechanistic microbiome research.</title>
        <authorList>
            <person name="Poyet M."/>
            <person name="Groussin M."/>
            <person name="Gibbons S.M."/>
            <person name="Avila-Pacheco J."/>
            <person name="Jiang X."/>
            <person name="Kearney S.M."/>
            <person name="Perrotta A.R."/>
            <person name="Berdy B."/>
            <person name="Zhao S."/>
            <person name="Lieberman T.D."/>
            <person name="Swanson P.K."/>
            <person name="Smith M."/>
            <person name="Roesemann S."/>
            <person name="Alexander J.E."/>
            <person name="Rich S.A."/>
            <person name="Livny J."/>
            <person name="Vlamakis H."/>
            <person name="Clish C."/>
            <person name="Bullock K."/>
            <person name="Deik A."/>
            <person name="Scott J."/>
            <person name="Pierce K.A."/>
            <person name="Xavier R.J."/>
            <person name="Alm E.J."/>
        </authorList>
    </citation>
    <scope>NUCLEOTIDE SEQUENCE [LARGE SCALE GENOMIC DNA]</scope>
    <source>
        <strain evidence="1 4">BIOML-A13</strain>
        <strain evidence="2 3">BIOML-A3</strain>
    </source>
</reference>
<dbReference type="EMBL" id="WNBM01000013">
    <property type="protein sequence ID" value="MTT76864.1"/>
    <property type="molecule type" value="Genomic_DNA"/>
</dbReference>